<keyword evidence="3" id="KW-1185">Reference proteome</keyword>
<name>A0ABX0ATZ8_9GAMM</name>
<dbReference type="InterPro" id="IPR052345">
    <property type="entry name" value="Rad_response_metalloprotease"/>
</dbReference>
<reference evidence="2 3" key="1">
    <citation type="submission" date="2019-12" db="EMBL/GenBank/DDBJ databases">
        <title>Engineering Photorhabdus to improve their lethality against agricultural pests.</title>
        <authorList>
            <person name="Machado R.A.R."/>
        </authorList>
    </citation>
    <scope>NUCLEOTIDE SEQUENCE [LARGE SCALE GENOMIC DNA]</scope>
    <source>
        <strain evidence="2 3">M-HU2</strain>
    </source>
</reference>
<evidence type="ECO:0000313" key="3">
    <source>
        <dbReference type="Proteomes" id="UP000470051"/>
    </source>
</evidence>
<comment type="caution">
    <text evidence="2">The sequence shown here is derived from an EMBL/GenBank/DDBJ whole genome shotgun (WGS) entry which is preliminary data.</text>
</comment>
<dbReference type="PANTHER" id="PTHR43236:SF2">
    <property type="entry name" value="BLL0069 PROTEIN"/>
    <property type="match status" value="1"/>
</dbReference>
<accession>A0ABX0ATZ8</accession>
<dbReference type="Gene3D" id="1.10.10.2910">
    <property type="match status" value="1"/>
</dbReference>
<feature type="domain" description="IrrE N-terminal-like" evidence="1">
    <location>
        <begin position="184"/>
        <end position="293"/>
    </location>
</feature>
<dbReference type="PANTHER" id="PTHR43236">
    <property type="entry name" value="ANTITOXIN HIGA1"/>
    <property type="match status" value="1"/>
</dbReference>
<organism evidence="2 3">
    <name type="scientific">Photorhabdus kayaii</name>
    <dbReference type="NCBI Taxonomy" id="230088"/>
    <lineage>
        <taxon>Bacteria</taxon>
        <taxon>Pseudomonadati</taxon>
        <taxon>Pseudomonadota</taxon>
        <taxon>Gammaproteobacteria</taxon>
        <taxon>Enterobacterales</taxon>
        <taxon>Morganellaceae</taxon>
        <taxon>Photorhabdus</taxon>
    </lineage>
</organism>
<sequence>MVQAIINNSMLTWARNRASLSVYYIAEKFNKPVEIITGWEDGKEPITFSQAQRYADLTHIPFGYLYLNKPPYEQLPIPDRRTLGSIDKPISLELRDTINDVLIKQEWYREYAKAGDFSEVDIVGALTIHHSVADVVNFIKNRIDISIPPTRGKWTDLLSLLVKKIESLGVLVMRNGVVKNNTHRPLSVEDFRGFCIADKYAPVIFINTNDAKSAQLFTLIHELAHLIIGDSAISDLSHNTRIKEEILCNAVAAQYLTPENIFLREWVNSENWEDNIDRLVSIFRVSRWVIARKALDLDLISSDEYEIYIKKINDKTEAGRGIYTRNQKVRISERLAIAVVTQALEGKMLLRDAQQLTGIRPNKLYEFAQKELGL</sequence>
<gene>
    <name evidence="2" type="ORF">GPY42_01390</name>
</gene>
<dbReference type="EMBL" id="WSFE01000001">
    <property type="protein sequence ID" value="NDL23904.1"/>
    <property type="molecule type" value="Genomic_DNA"/>
</dbReference>
<proteinExistence type="predicted"/>
<dbReference type="InterPro" id="IPR010982">
    <property type="entry name" value="Lambda_DNA-bd_dom_sf"/>
</dbReference>
<dbReference type="Proteomes" id="UP000470051">
    <property type="component" value="Unassembled WGS sequence"/>
</dbReference>
<evidence type="ECO:0000259" key="1">
    <source>
        <dbReference type="Pfam" id="PF06114"/>
    </source>
</evidence>
<evidence type="ECO:0000313" key="2">
    <source>
        <dbReference type="EMBL" id="NDL23904.1"/>
    </source>
</evidence>
<dbReference type="SUPFAM" id="SSF47413">
    <property type="entry name" value="lambda repressor-like DNA-binding domains"/>
    <property type="match status" value="1"/>
</dbReference>
<protein>
    <submittedName>
        <fullName evidence="2">ImmA/IrrE family metallo-endopeptidase</fullName>
    </submittedName>
</protein>
<dbReference type="Pfam" id="PF06114">
    <property type="entry name" value="Peptidase_M78"/>
    <property type="match status" value="1"/>
</dbReference>
<dbReference type="InterPro" id="IPR010359">
    <property type="entry name" value="IrrE_HExxH"/>
</dbReference>